<dbReference type="GO" id="GO:0005507">
    <property type="term" value="F:copper ion binding"/>
    <property type="evidence" value="ECO:0007669"/>
    <property type="project" value="InterPro"/>
</dbReference>
<gene>
    <name evidence="9" type="ORF">DPMN_026962</name>
</gene>
<feature type="domain" description="DOMON" evidence="8">
    <location>
        <begin position="52"/>
        <end position="167"/>
    </location>
</feature>
<sequence length="583" mass="67371">MPWSFLFIILNIWSAVNAISPLNFRSLPGWGAPSQPSTTENYDFHEILDENQDFHVHWNVDHEQKNITFELHVRTHGYVGFGISHNGKMFPADIVIGWVKDEQIHFKDRHAVALEMPLVDSSQDWHLLYGAENTWGTVLKVTRLLDTCDPDDYTISDDTVHLLYAYHPDDPADDNNIPFHGSRRHGSKSISLTTKMTPPELPSDVQYIDWMNGKVLVPNKETYYRCKTFTFDQLHKKHHLVRVEPRIQKGHENLIHHIIVYKCADVDRKFLGIEYECYMQPNTQLYPCSAIMFGWEFSGNMDYPEHAGLPIAEPDDDAIYIMETHYNNPELVGDIVDDSGIRIYYTPTLRQYDAGVLMTGIPISPLQVVPPLESHFTTTGFCHRDCLNQELQNRLNSTPIRIFAVWQHSHKMAFRLRTRHFRNGVELEPLADDANYDWNYQGFRYLKNNTTMEAGDEFVYTCHYNSMKKRTAVFGGPSTTDEMCFSLIFYYPRIGVESCQATPLFDGSNTTRGFINELNPQYPWGSEEARAKFKKSLVNSKYRAHCHGEKRSPKWEYVELEIPKPTVPYIPPQSDCPEAGDGR</sequence>
<evidence type="ECO:0000256" key="1">
    <source>
        <dbReference type="ARBA" id="ARBA00004370"/>
    </source>
</evidence>
<name>A0A9D4RD77_DREPO</name>
<dbReference type="InterPro" id="IPR036939">
    <property type="entry name" value="Cu2_ascorb_mOase_N_sf"/>
</dbReference>
<evidence type="ECO:0000259" key="8">
    <source>
        <dbReference type="PROSITE" id="PS50836"/>
    </source>
</evidence>
<dbReference type="FunFam" id="2.60.40.1210:FF:000001">
    <property type="entry name" value="Monooxygenase, DBH-like 1, like"/>
    <property type="match status" value="1"/>
</dbReference>
<evidence type="ECO:0000256" key="3">
    <source>
        <dbReference type="ARBA" id="ARBA00022729"/>
    </source>
</evidence>
<dbReference type="InterPro" id="IPR028460">
    <property type="entry name" value="Tbh/DBH"/>
</dbReference>
<dbReference type="Gene3D" id="2.60.120.230">
    <property type="match status" value="1"/>
</dbReference>
<dbReference type="AlphaFoldDB" id="A0A9D4RD77"/>
<reference evidence="9" key="1">
    <citation type="journal article" date="2019" name="bioRxiv">
        <title>The Genome of the Zebra Mussel, Dreissena polymorpha: A Resource for Invasive Species Research.</title>
        <authorList>
            <person name="McCartney M.A."/>
            <person name="Auch B."/>
            <person name="Kono T."/>
            <person name="Mallez S."/>
            <person name="Zhang Y."/>
            <person name="Obille A."/>
            <person name="Becker A."/>
            <person name="Abrahante J.E."/>
            <person name="Garbe J."/>
            <person name="Badalamenti J.P."/>
            <person name="Herman A."/>
            <person name="Mangelson H."/>
            <person name="Liachko I."/>
            <person name="Sullivan S."/>
            <person name="Sone E.D."/>
            <person name="Koren S."/>
            <person name="Silverstein K.A.T."/>
            <person name="Beckman K.B."/>
            <person name="Gohl D.M."/>
        </authorList>
    </citation>
    <scope>NUCLEOTIDE SEQUENCE</scope>
    <source>
        <strain evidence="9">Duluth1</strain>
        <tissue evidence="9">Whole animal</tissue>
    </source>
</reference>
<dbReference type="GO" id="GO:0004500">
    <property type="term" value="F:dopamine beta-monooxygenase activity"/>
    <property type="evidence" value="ECO:0007669"/>
    <property type="project" value="InterPro"/>
</dbReference>
<keyword evidence="4" id="KW-0472">Membrane</keyword>
<dbReference type="Gene3D" id="2.60.40.1210">
    <property type="entry name" value="Cellobiose dehydrogenase, cytochrome domain"/>
    <property type="match status" value="1"/>
</dbReference>
<dbReference type="GO" id="GO:0042421">
    <property type="term" value="P:norepinephrine biosynthetic process"/>
    <property type="evidence" value="ECO:0007669"/>
    <property type="project" value="TreeGrafter"/>
</dbReference>
<dbReference type="InterPro" id="IPR005018">
    <property type="entry name" value="DOMON_domain"/>
</dbReference>
<evidence type="ECO:0000256" key="5">
    <source>
        <dbReference type="ARBA" id="ARBA00023157"/>
    </source>
</evidence>
<dbReference type="GO" id="GO:0030667">
    <property type="term" value="C:secretory granule membrane"/>
    <property type="evidence" value="ECO:0007669"/>
    <property type="project" value="TreeGrafter"/>
</dbReference>
<dbReference type="InterPro" id="IPR000945">
    <property type="entry name" value="DBH-like"/>
</dbReference>
<dbReference type="Gene3D" id="2.60.120.310">
    <property type="entry name" value="Copper type II, ascorbate-dependent monooxygenase, N-terminal domain"/>
    <property type="match status" value="1"/>
</dbReference>
<keyword evidence="5" id="KW-1015">Disulfide bond</keyword>
<dbReference type="PANTHER" id="PTHR10157:SF23">
    <property type="entry name" value="MOXD1 HOMOLOG 1"/>
    <property type="match status" value="1"/>
</dbReference>
<keyword evidence="10" id="KW-1185">Reference proteome</keyword>
<dbReference type="Pfam" id="PF03351">
    <property type="entry name" value="DOMON"/>
    <property type="match status" value="1"/>
</dbReference>
<keyword evidence="3 7" id="KW-0732">Signal</keyword>
<feature type="chain" id="PRO_5039572603" description="DOMON domain-containing protein" evidence="7">
    <location>
        <begin position="19"/>
        <end position="583"/>
    </location>
</feature>
<evidence type="ECO:0000256" key="7">
    <source>
        <dbReference type="SAM" id="SignalP"/>
    </source>
</evidence>
<dbReference type="FunFam" id="2.60.120.230:FF:000001">
    <property type="entry name" value="Monooxygenase, DBH-like 1"/>
    <property type="match status" value="1"/>
</dbReference>
<dbReference type="InterPro" id="IPR024548">
    <property type="entry name" value="Cu2_monoox_C"/>
</dbReference>
<dbReference type="PROSITE" id="PS50836">
    <property type="entry name" value="DOMON"/>
    <property type="match status" value="1"/>
</dbReference>
<dbReference type="PRINTS" id="PR00767">
    <property type="entry name" value="DBMONOXGNASE"/>
</dbReference>
<protein>
    <recommendedName>
        <fullName evidence="8">DOMON domain-containing protein</fullName>
    </recommendedName>
</protein>
<dbReference type="GO" id="GO:0005615">
    <property type="term" value="C:extracellular space"/>
    <property type="evidence" value="ECO:0007669"/>
    <property type="project" value="TreeGrafter"/>
</dbReference>
<reference evidence="9" key="2">
    <citation type="submission" date="2020-11" db="EMBL/GenBank/DDBJ databases">
        <authorList>
            <person name="McCartney M.A."/>
            <person name="Auch B."/>
            <person name="Kono T."/>
            <person name="Mallez S."/>
            <person name="Becker A."/>
            <person name="Gohl D.M."/>
            <person name="Silverstein K.A.T."/>
            <person name="Koren S."/>
            <person name="Bechman K.B."/>
            <person name="Herman A."/>
            <person name="Abrahante J.E."/>
            <person name="Garbe J."/>
        </authorList>
    </citation>
    <scope>NUCLEOTIDE SEQUENCE</scope>
    <source>
        <strain evidence="9">Duluth1</strain>
        <tissue evidence="9">Whole animal</tissue>
    </source>
</reference>
<feature type="signal peptide" evidence="7">
    <location>
        <begin position="1"/>
        <end position="18"/>
    </location>
</feature>
<dbReference type="InterPro" id="IPR000323">
    <property type="entry name" value="Cu2_ascorb_mOase_N"/>
</dbReference>
<dbReference type="InterPro" id="IPR014784">
    <property type="entry name" value="Cu2_ascorb_mOase-like_C"/>
</dbReference>
<dbReference type="PANTHER" id="PTHR10157">
    <property type="entry name" value="DOPAMINE BETA HYDROXYLASE RELATED"/>
    <property type="match status" value="1"/>
</dbReference>
<evidence type="ECO:0000256" key="2">
    <source>
        <dbReference type="ARBA" id="ARBA00010676"/>
    </source>
</evidence>
<dbReference type="OrthoDB" id="10003276at2759"/>
<dbReference type="InterPro" id="IPR045266">
    <property type="entry name" value="DOH_DOMON"/>
</dbReference>
<accession>A0A9D4RD77</accession>
<dbReference type="GO" id="GO:0042420">
    <property type="term" value="P:dopamine catabolic process"/>
    <property type="evidence" value="ECO:0007669"/>
    <property type="project" value="TreeGrafter"/>
</dbReference>
<keyword evidence="6" id="KW-0325">Glycoprotein</keyword>
<dbReference type="CDD" id="cd09631">
    <property type="entry name" value="DOMON_DOH"/>
    <property type="match status" value="1"/>
</dbReference>
<dbReference type="InterPro" id="IPR008977">
    <property type="entry name" value="PHM/PNGase_F_dom_sf"/>
</dbReference>
<organism evidence="9 10">
    <name type="scientific">Dreissena polymorpha</name>
    <name type="common">Zebra mussel</name>
    <name type="synonym">Mytilus polymorpha</name>
    <dbReference type="NCBI Taxonomy" id="45954"/>
    <lineage>
        <taxon>Eukaryota</taxon>
        <taxon>Metazoa</taxon>
        <taxon>Spiralia</taxon>
        <taxon>Lophotrochozoa</taxon>
        <taxon>Mollusca</taxon>
        <taxon>Bivalvia</taxon>
        <taxon>Autobranchia</taxon>
        <taxon>Heteroconchia</taxon>
        <taxon>Euheterodonta</taxon>
        <taxon>Imparidentia</taxon>
        <taxon>Neoheterodontei</taxon>
        <taxon>Myida</taxon>
        <taxon>Dreissenoidea</taxon>
        <taxon>Dreissenidae</taxon>
        <taxon>Dreissena</taxon>
    </lineage>
</organism>
<comment type="subcellular location">
    <subcellularLocation>
        <location evidence="1">Membrane</location>
    </subcellularLocation>
</comment>
<dbReference type="EMBL" id="JAIWYP010000002">
    <property type="protein sequence ID" value="KAH3863954.1"/>
    <property type="molecule type" value="Genomic_DNA"/>
</dbReference>
<comment type="caution">
    <text evidence="9">The sequence shown here is derived from an EMBL/GenBank/DDBJ whole genome shotgun (WGS) entry which is preliminary data.</text>
</comment>
<proteinExistence type="inferred from homology"/>
<evidence type="ECO:0000313" key="9">
    <source>
        <dbReference type="EMBL" id="KAH3863954.1"/>
    </source>
</evidence>
<evidence type="ECO:0000256" key="4">
    <source>
        <dbReference type="ARBA" id="ARBA00023136"/>
    </source>
</evidence>
<dbReference type="SUPFAM" id="SSF49344">
    <property type="entry name" value="CBD9-like"/>
    <property type="match status" value="1"/>
</dbReference>
<dbReference type="Pfam" id="PF01082">
    <property type="entry name" value="Cu2_monooxygen"/>
    <property type="match status" value="1"/>
</dbReference>
<dbReference type="SMART" id="SM00664">
    <property type="entry name" value="DoH"/>
    <property type="match status" value="1"/>
</dbReference>
<dbReference type="Pfam" id="PF03712">
    <property type="entry name" value="Cu2_monoox_C"/>
    <property type="match status" value="1"/>
</dbReference>
<dbReference type="GO" id="GO:0006589">
    <property type="term" value="P:octopamine biosynthetic process"/>
    <property type="evidence" value="ECO:0007669"/>
    <property type="project" value="TreeGrafter"/>
</dbReference>
<comment type="similarity">
    <text evidence="2">Belongs to the copper type II ascorbate-dependent monooxygenase family.</text>
</comment>
<evidence type="ECO:0000256" key="6">
    <source>
        <dbReference type="ARBA" id="ARBA00023180"/>
    </source>
</evidence>
<dbReference type="SUPFAM" id="SSF49742">
    <property type="entry name" value="PHM/PNGase F"/>
    <property type="match status" value="2"/>
</dbReference>
<dbReference type="Proteomes" id="UP000828390">
    <property type="component" value="Unassembled WGS sequence"/>
</dbReference>
<evidence type="ECO:0000313" key="10">
    <source>
        <dbReference type="Proteomes" id="UP000828390"/>
    </source>
</evidence>